<dbReference type="KEGG" id="mlr:MELLADRAFT_61811"/>
<dbReference type="EMBL" id="GL883100">
    <property type="protein sequence ID" value="EGG08637.1"/>
    <property type="molecule type" value="Genomic_DNA"/>
</dbReference>
<dbReference type="CDD" id="cd07776">
    <property type="entry name" value="ASKHA_NBD_FGGY_SpXK-like"/>
    <property type="match status" value="1"/>
</dbReference>
<evidence type="ECO:0000256" key="5">
    <source>
        <dbReference type="SAM" id="MobiDB-lite"/>
    </source>
</evidence>
<dbReference type="HOGENOM" id="CLU_016149_7_0_1"/>
<evidence type="ECO:0000313" key="6">
    <source>
        <dbReference type="EMBL" id="EGG08637.1"/>
    </source>
</evidence>
<dbReference type="GO" id="GO:0005524">
    <property type="term" value="F:ATP binding"/>
    <property type="evidence" value="ECO:0007669"/>
    <property type="project" value="UniProtKB-UniRule"/>
</dbReference>
<dbReference type="InterPro" id="IPR042024">
    <property type="entry name" value="D-XK_euk"/>
</dbReference>
<comment type="similarity">
    <text evidence="1 4">Belongs to the FGGY kinase family.</text>
</comment>
<evidence type="ECO:0000313" key="7">
    <source>
        <dbReference type="Proteomes" id="UP000001072"/>
    </source>
</evidence>
<dbReference type="PANTHER" id="PTHR10196">
    <property type="entry name" value="SUGAR KINASE"/>
    <property type="match status" value="1"/>
</dbReference>
<keyword evidence="4" id="KW-0067">ATP-binding</keyword>
<dbReference type="InParanoid" id="F4RGJ8"/>
<keyword evidence="4" id="KW-0859">Xylose metabolism</keyword>
<dbReference type="STRING" id="747676.F4RGJ8"/>
<dbReference type="GeneID" id="18929798"/>
<dbReference type="SUPFAM" id="SSF53067">
    <property type="entry name" value="Actin-like ATPase domain"/>
    <property type="match status" value="1"/>
</dbReference>
<dbReference type="Gene3D" id="3.30.420.40">
    <property type="match status" value="2"/>
</dbReference>
<sequence length="776" mass="85817">MSEHSSYKSGTPYSSGRSCSDQHTHCGSSESQSDYQRPYFLSFDLSTEKLRVQIIDDLLDVILADEVHFDVDLPEYGRVPSSVAVLVYQDVPSSYPVSANILMIPTQHGCHTEGEVSTSPTHMHVKAVDIILERVASRIDLKRVKCISGSAQHHASVWWSKAASTLLSRLTPQKRLHEQLPPEQTWTMPNAPNFYDMSTVTQAQSLEWMVGGPHEMARRTGGRAFCRFTGVQIMKLQQTRRNILEATERISLASSFLATLFLGSMAPLNEADAAGTNLWNISERRWDHHLLSIVMGTDPNLPESYQEASKLKKKLGDPQLDGSIPIGPISSYFVRRYEFSPDCQVCSFVGHHLATFLSYRLGPQDALVCLGDSDTDSVILPVPGYIPDPARQILPHPASTNSGTPNEISGLAVLEYKDAGLARCFVRDAYCNASWQIFDTLVTLIAEGGRIGFFWPQGELGAWQGISRFESGQRTEEFRDRRANPRSLLESQFMNMRVQLARIYQAARQLKNPNRKPSMVYSSLGFNPYDHTILPRRLIVMGKAADSRVMVDMLSSILGAPVYQPTSLSPSSYSPSFSGTEGAISPSGLGAAYKAAWTHARQLGSTDSYGTFLSERLRHRAERLRGETFDGRRPSVSIITPSIASFEAPEPSLCATSPLSPRRMSFSTVKIAPGLGITRPGSPTTPNSTSILIVPIRTDPDDAEAGLIKVSEPDEDLFQQYGGLVEEFVRLENFVSKDAIKTLPSPTPLVLSYLWKSSIVYVYPSIIAKLNIVETD</sequence>
<feature type="region of interest" description="Disordered" evidence="5">
    <location>
        <begin position="1"/>
        <end position="33"/>
    </location>
</feature>
<protein>
    <recommendedName>
        <fullName evidence="4">Xylulose kinase</fullName>
        <ecNumber evidence="4">2.7.1.17</ecNumber>
    </recommendedName>
</protein>
<dbReference type="Proteomes" id="UP000001072">
    <property type="component" value="Unassembled WGS sequence"/>
</dbReference>
<dbReference type="PANTHER" id="PTHR10196:SF57">
    <property type="entry name" value="XYLULOSE KINASE"/>
    <property type="match status" value="1"/>
</dbReference>
<feature type="compositionally biased region" description="Polar residues" evidence="5">
    <location>
        <begin position="7"/>
        <end position="33"/>
    </location>
</feature>
<dbReference type="AlphaFoldDB" id="F4RGJ8"/>
<evidence type="ECO:0000256" key="3">
    <source>
        <dbReference type="ARBA" id="ARBA00022777"/>
    </source>
</evidence>
<dbReference type="VEuPathDB" id="FungiDB:MELLADRAFT_61811"/>
<dbReference type="FunCoup" id="F4RGJ8">
    <property type="interactions" value="295"/>
</dbReference>
<proteinExistence type="inferred from homology"/>
<keyword evidence="4" id="KW-0547">Nucleotide-binding</keyword>
<evidence type="ECO:0000256" key="2">
    <source>
        <dbReference type="ARBA" id="ARBA00022679"/>
    </source>
</evidence>
<keyword evidence="4" id="KW-0119">Carbohydrate metabolism</keyword>
<dbReference type="OrthoDB" id="1728974at2759"/>
<name>F4RGJ8_MELLP</name>
<dbReference type="EC" id="2.7.1.17" evidence="4"/>
<keyword evidence="3 4" id="KW-0418">Kinase</keyword>
<comment type="catalytic activity">
    <reaction evidence="4">
        <text>D-xylulose + ATP = D-xylulose 5-phosphate + ADP + H(+)</text>
        <dbReference type="Rhea" id="RHEA:10964"/>
        <dbReference type="ChEBI" id="CHEBI:15378"/>
        <dbReference type="ChEBI" id="CHEBI:17140"/>
        <dbReference type="ChEBI" id="CHEBI:30616"/>
        <dbReference type="ChEBI" id="CHEBI:57737"/>
        <dbReference type="ChEBI" id="CHEBI:456216"/>
        <dbReference type="EC" id="2.7.1.17"/>
    </reaction>
</comment>
<accession>F4RGJ8</accession>
<keyword evidence="7" id="KW-1185">Reference proteome</keyword>
<dbReference type="GO" id="GO:0005997">
    <property type="term" value="P:xylulose metabolic process"/>
    <property type="evidence" value="ECO:0007669"/>
    <property type="project" value="TreeGrafter"/>
</dbReference>
<gene>
    <name evidence="6" type="ORF">MELLADRAFT_61811</name>
</gene>
<evidence type="ECO:0000256" key="4">
    <source>
        <dbReference type="RuleBase" id="RU367058"/>
    </source>
</evidence>
<dbReference type="GO" id="GO:0005829">
    <property type="term" value="C:cytosol"/>
    <property type="evidence" value="ECO:0007669"/>
    <property type="project" value="TreeGrafter"/>
</dbReference>
<comment type="function">
    <text evidence="4">Highly specific D-xylulose kinase which participates in the catabolism of xylose. Xylose is a major component of hemicelluloses such as xylan. Most fungi utilize D-xylose via three enzymatic reactions, xylose reductase (XR), xylitol dehydrogenase (XDH), and xylulokinase, to form xylulose 5-phosphate, which enters pentose phosphate pathway.</text>
</comment>
<dbReference type="InterPro" id="IPR043129">
    <property type="entry name" value="ATPase_NBD"/>
</dbReference>
<dbReference type="RefSeq" id="XP_007408223.1">
    <property type="nucleotide sequence ID" value="XM_007408161.1"/>
</dbReference>
<keyword evidence="2 4" id="KW-0808">Transferase</keyword>
<evidence type="ECO:0000256" key="1">
    <source>
        <dbReference type="ARBA" id="ARBA00009156"/>
    </source>
</evidence>
<dbReference type="GO" id="GO:0004856">
    <property type="term" value="F:D-xylulokinase activity"/>
    <property type="evidence" value="ECO:0007669"/>
    <property type="project" value="UniProtKB-UniRule"/>
</dbReference>
<dbReference type="eggNOG" id="KOG2531">
    <property type="taxonomic scope" value="Eukaryota"/>
</dbReference>
<dbReference type="GO" id="GO:0042732">
    <property type="term" value="P:D-xylose metabolic process"/>
    <property type="evidence" value="ECO:0007669"/>
    <property type="project" value="UniProtKB-UniRule"/>
</dbReference>
<reference evidence="7" key="1">
    <citation type="journal article" date="2011" name="Proc. Natl. Acad. Sci. U.S.A.">
        <title>Obligate biotrophy features unraveled by the genomic analysis of rust fungi.</title>
        <authorList>
            <person name="Duplessis S."/>
            <person name="Cuomo C.A."/>
            <person name="Lin Y.-C."/>
            <person name="Aerts A."/>
            <person name="Tisserant E."/>
            <person name="Veneault-Fourrey C."/>
            <person name="Joly D.L."/>
            <person name="Hacquard S."/>
            <person name="Amselem J."/>
            <person name="Cantarel B.L."/>
            <person name="Chiu R."/>
            <person name="Coutinho P.M."/>
            <person name="Feau N."/>
            <person name="Field M."/>
            <person name="Frey P."/>
            <person name="Gelhaye E."/>
            <person name="Goldberg J."/>
            <person name="Grabherr M.G."/>
            <person name="Kodira C.D."/>
            <person name="Kohler A."/>
            <person name="Kuees U."/>
            <person name="Lindquist E.A."/>
            <person name="Lucas S.M."/>
            <person name="Mago R."/>
            <person name="Mauceli E."/>
            <person name="Morin E."/>
            <person name="Murat C."/>
            <person name="Pangilinan J.L."/>
            <person name="Park R."/>
            <person name="Pearson M."/>
            <person name="Quesneville H."/>
            <person name="Rouhier N."/>
            <person name="Sakthikumar S."/>
            <person name="Salamov A.A."/>
            <person name="Schmutz J."/>
            <person name="Selles B."/>
            <person name="Shapiro H."/>
            <person name="Tanguay P."/>
            <person name="Tuskan G.A."/>
            <person name="Henrissat B."/>
            <person name="Van de Peer Y."/>
            <person name="Rouze P."/>
            <person name="Ellis J.G."/>
            <person name="Dodds P.N."/>
            <person name="Schein J.E."/>
            <person name="Zhong S."/>
            <person name="Hamelin R.C."/>
            <person name="Grigoriev I.V."/>
            <person name="Szabo L.J."/>
            <person name="Martin F."/>
        </authorList>
    </citation>
    <scope>NUCLEOTIDE SEQUENCE [LARGE SCALE GENOMIC DNA]</scope>
    <source>
        <strain evidence="7">98AG31 / pathotype 3-4-7</strain>
    </source>
</reference>
<organism evidence="7">
    <name type="scientific">Melampsora larici-populina (strain 98AG31 / pathotype 3-4-7)</name>
    <name type="common">Poplar leaf rust fungus</name>
    <dbReference type="NCBI Taxonomy" id="747676"/>
    <lineage>
        <taxon>Eukaryota</taxon>
        <taxon>Fungi</taxon>
        <taxon>Dikarya</taxon>
        <taxon>Basidiomycota</taxon>
        <taxon>Pucciniomycotina</taxon>
        <taxon>Pucciniomycetes</taxon>
        <taxon>Pucciniales</taxon>
        <taxon>Melampsoraceae</taxon>
        <taxon>Melampsora</taxon>
    </lineage>
</organism>